<dbReference type="EMBL" id="JBEAAL010000074">
    <property type="protein sequence ID" value="MEQ1409848.1"/>
    <property type="molecule type" value="Genomic_DNA"/>
</dbReference>
<proteinExistence type="predicted"/>
<name>A0ABV0MDP1_9HYPH</name>
<keyword evidence="2" id="KW-1185">Reference proteome</keyword>
<evidence type="ECO:0000313" key="2">
    <source>
        <dbReference type="Proteomes" id="UP001496627"/>
    </source>
</evidence>
<evidence type="ECO:0000313" key="1">
    <source>
        <dbReference type="EMBL" id="MEQ1409848.1"/>
    </source>
</evidence>
<protein>
    <submittedName>
        <fullName evidence="1">Uncharacterized protein</fullName>
    </submittedName>
</protein>
<dbReference type="Proteomes" id="UP001496627">
    <property type="component" value="Unassembled WGS sequence"/>
</dbReference>
<comment type="caution">
    <text evidence="1">The sequence shown here is derived from an EMBL/GenBank/DDBJ whole genome shotgun (WGS) entry which is preliminary data.</text>
</comment>
<sequence length="59" mass="6459">MPMLADAHTGRDRVATIAALHRGHDSADKAEELHHIACALADMVGLIELRTELVASDWR</sequence>
<gene>
    <name evidence="1" type="ORF">ABK249_33720</name>
</gene>
<dbReference type="RefSeq" id="WP_210058900.1">
    <property type="nucleotide sequence ID" value="NZ_JBEAAL010000074.1"/>
</dbReference>
<organism evidence="1 2">
    <name type="scientific">Neorhizobium phenanthreniclasticum</name>
    <dbReference type="NCBI Taxonomy" id="3157917"/>
    <lineage>
        <taxon>Bacteria</taxon>
        <taxon>Pseudomonadati</taxon>
        <taxon>Pseudomonadota</taxon>
        <taxon>Alphaproteobacteria</taxon>
        <taxon>Hyphomicrobiales</taxon>
        <taxon>Rhizobiaceae</taxon>
        <taxon>Rhizobium/Agrobacterium group</taxon>
        <taxon>Neorhizobium</taxon>
    </lineage>
</organism>
<accession>A0ABV0MDP1</accession>
<reference evidence="1 2" key="1">
    <citation type="submission" date="2024-05" db="EMBL/GenBank/DDBJ databases">
        <title>Neorhizobium sp. Rsf11, a plant growth promoting and heavy metal resistant PAH-degrader.</title>
        <authorList>
            <person name="Golubev S.N."/>
            <person name="Muratova A.Y."/>
            <person name="Markelova M.I."/>
        </authorList>
    </citation>
    <scope>NUCLEOTIDE SEQUENCE [LARGE SCALE GENOMIC DNA]</scope>
    <source>
        <strain evidence="1 2">Rsf11</strain>
    </source>
</reference>